<evidence type="ECO:0000313" key="14">
    <source>
        <dbReference type="EMBL" id="TYA39162.1"/>
    </source>
</evidence>
<keyword evidence="6 10" id="KW-0808">Transferase</keyword>
<dbReference type="SUPFAM" id="SSF51445">
    <property type="entry name" value="(Trans)glycosidases"/>
    <property type="match status" value="1"/>
</dbReference>
<dbReference type="AlphaFoldDB" id="A0A5D0ELU5"/>
<dbReference type="RefSeq" id="WP_005542377.1">
    <property type="nucleotide sequence ID" value="NZ_CP012959.1"/>
</dbReference>
<dbReference type="Pfam" id="PF02446">
    <property type="entry name" value="Glyco_hydro_77"/>
    <property type="match status" value="1"/>
</dbReference>
<evidence type="ECO:0000256" key="5">
    <source>
        <dbReference type="ARBA" id="ARBA00022676"/>
    </source>
</evidence>
<evidence type="ECO:0000313" key="16">
    <source>
        <dbReference type="Proteomes" id="UP000226080"/>
    </source>
</evidence>
<keyword evidence="16" id="KW-1185">Reference proteome</keyword>
<dbReference type="InterPro" id="IPR003385">
    <property type="entry name" value="Glyco_hydro_77"/>
</dbReference>
<dbReference type="NCBIfam" id="NF008274">
    <property type="entry name" value="PRK11052.1"/>
    <property type="match status" value="1"/>
</dbReference>
<accession>A0A5D0ELU5</accession>
<keyword evidence="5 10" id="KW-0328">Glycosyltransferase</keyword>
<dbReference type="InterPro" id="IPR048458">
    <property type="entry name" value="MalQ_N"/>
</dbReference>
<evidence type="ECO:0000259" key="11">
    <source>
        <dbReference type="Pfam" id="PF21226"/>
    </source>
</evidence>
<dbReference type="EMBL" id="PCGW01000013">
    <property type="protein sequence ID" value="PHO20321.1"/>
    <property type="molecule type" value="Genomic_DNA"/>
</dbReference>
<comment type="catalytic activity">
    <reaction evidence="1 10">
        <text>Transfers a segment of a (1-&gt;4)-alpha-D-glucan to a new position in an acceptor, which may be glucose or a (1-&gt;4)-alpha-D-glucan.</text>
        <dbReference type="EC" id="2.4.1.25"/>
    </reaction>
</comment>
<dbReference type="OrthoDB" id="9763489at2"/>
<evidence type="ECO:0000256" key="2">
    <source>
        <dbReference type="ARBA" id="ARBA00005684"/>
    </source>
</evidence>
<dbReference type="Proteomes" id="UP000226080">
    <property type="component" value="Unassembled WGS sequence"/>
</dbReference>
<evidence type="ECO:0000313" key="12">
    <source>
        <dbReference type="EMBL" id="AMQ93247.1"/>
    </source>
</evidence>
<organism evidence="14 17">
    <name type="scientific">Aggregatibacter actinomycetemcomitans</name>
    <name type="common">Actinobacillus actinomycetemcomitans</name>
    <name type="synonym">Haemophilus actinomycetemcomitans</name>
    <dbReference type="NCBI Taxonomy" id="714"/>
    <lineage>
        <taxon>Bacteria</taxon>
        <taxon>Pseudomonadati</taxon>
        <taxon>Pseudomonadota</taxon>
        <taxon>Gammaproteobacteria</taxon>
        <taxon>Pasteurellales</taxon>
        <taxon>Pasteurellaceae</taxon>
        <taxon>Aggregatibacter</taxon>
    </lineage>
</organism>
<evidence type="ECO:0000313" key="15">
    <source>
        <dbReference type="Proteomes" id="UP000072236"/>
    </source>
</evidence>
<evidence type="ECO:0000256" key="7">
    <source>
        <dbReference type="ARBA" id="ARBA00023277"/>
    </source>
</evidence>
<evidence type="ECO:0000256" key="6">
    <source>
        <dbReference type="ARBA" id="ARBA00022679"/>
    </source>
</evidence>
<feature type="domain" description="MalQ N-terminal beta-sandwich" evidence="11">
    <location>
        <begin position="50"/>
        <end position="129"/>
    </location>
</feature>
<keyword evidence="7 10" id="KW-0119">Carbohydrate metabolism</keyword>
<evidence type="ECO:0000313" key="13">
    <source>
        <dbReference type="EMBL" id="PHO20321.1"/>
    </source>
</evidence>
<dbReference type="Proteomes" id="UP000072236">
    <property type="component" value="Chromosome"/>
</dbReference>
<name>A0A5D0ELU5_AGGAC</name>
<dbReference type="Proteomes" id="UP000323012">
    <property type="component" value="Unassembled WGS sequence"/>
</dbReference>
<evidence type="ECO:0000256" key="3">
    <source>
        <dbReference type="ARBA" id="ARBA00012560"/>
    </source>
</evidence>
<evidence type="ECO:0000256" key="10">
    <source>
        <dbReference type="RuleBase" id="RU361207"/>
    </source>
</evidence>
<reference evidence="12 15" key="1">
    <citation type="submission" date="2015-10" db="EMBL/GenBank/DDBJ databases">
        <title>Tn-seq of a polymicrobial infection.</title>
        <authorList>
            <person name="Stacy A."/>
            <person name="Rumbaugh K.P."/>
            <person name="Whiteley M."/>
        </authorList>
    </citation>
    <scope>NUCLEOTIDE SEQUENCE [LARGE SCALE GENOMIC DNA]</scope>
    <source>
        <strain evidence="12 15">624</strain>
    </source>
</reference>
<dbReference type="GO" id="GO:0004134">
    <property type="term" value="F:4-alpha-glucanotransferase activity"/>
    <property type="evidence" value="ECO:0007669"/>
    <property type="project" value="UniProtKB-EC"/>
</dbReference>
<dbReference type="InterPro" id="IPR017853">
    <property type="entry name" value="GH"/>
</dbReference>
<comment type="similarity">
    <text evidence="2 10">Belongs to the disproportionating enzyme family.</text>
</comment>
<dbReference type="EMBL" id="CP012959">
    <property type="protein sequence ID" value="AMQ93247.1"/>
    <property type="molecule type" value="Genomic_DNA"/>
</dbReference>
<evidence type="ECO:0000313" key="17">
    <source>
        <dbReference type="Proteomes" id="UP000323012"/>
    </source>
</evidence>
<dbReference type="KEGG" id="aact:ACT75_01240"/>
<dbReference type="Gene3D" id="3.20.20.80">
    <property type="entry name" value="Glycosidases"/>
    <property type="match status" value="1"/>
</dbReference>
<gene>
    <name evidence="14" type="primary">malQ</name>
    <name evidence="12" type="ORF">ACT75_01240</name>
    <name evidence="13" type="ORF">CQR80_07595</name>
    <name evidence="14" type="ORF">FXB79_05040</name>
</gene>
<reference evidence="13 16" key="2">
    <citation type="submission" date="2017-10" db="EMBL/GenBank/DDBJ databases">
        <title>Draft genome sequences of Aggregatibacter actinomycetemcomitans strains 310a and 310b.</title>
        <authorList>
            <person name="May A.C."/>
            <person name="Ohta H."/>
            <person name="Maeda H."/>
            <person name="Kokeguchi S."/>
            <person name="Cugini C."/>
        </authorList>
    </citation>
    <scope>NUCLEOTIDE SEQUENCE [LARGE SCALE GENOMIC DNA]</scope>
    <source>
        <strain evidence="13 16">310b</strain>
    </source>
</reference>
<sequence>MSIKEKRFDQAGIMPYFFDERGLKIRAPLAIKKALLSTFEGHVTSRTHPLPPVKILRQNQPHFLPLNVSDATRSWQGKWQLHLEDGTCILEGKVKKNSITLPRDLPLGYHDLVLHGGKEEVHCRLIVAPQRCYEPEAFAEQKKLWGSFIQLYTLKSARNWGVGDFGDLQEFIRGLAPYQADFLGLNPIHALFPGNPDGASPYSPSSRKWLNIIYINIDQLPEFQQSAEAQRWFNSAEVQEKLNALRAAEWIDYAEVMVLKLKGLHFAFAEFKANPTALSQHAFADFVRNGGESLQVQATFDALHAHLSARYREQWGWDFWAPEFQDYHSEVVAQFRRQYGEKIEFYTWLQFCADQQLAECDALCKAQQMTIGMYRDLAVGVTGSGSETWSDKELYCLRASVGAPPDVLGPQGQNWGLTPMNPHILKQRVYQPFIDLVRANMNHCGALRIDHIMSLLRLWWIPKGDSAVNGAYVHYPVDDLIAILALESQRRSCVIIGEDLGTVPKEIVSKLKNAGILSYKIFYFEFDKQGQSRNLRDYPYQAMTTLSTHDLPTINGYWRSYDFELGQKYGVYPNRQILEILKKGRVKAKAGILQRLKEHDIDVDTGINETLSSDVNKKFVHQLQSYVAEVNSALFGFQPEDWLGMTEPVNIPGTSMQYANWRRRLTQNTDAIFADQDIQKLLKEVNAKRKG</sequence>
<evidence type="ECO:0000256" key="9">
    <source>
        <dbReference type="ARBA" id="ARBA00031501"/>
    </source>
</evidence>
<dbReference type="EC" id="2.4.1.25" evidence="3 10"/>
<reference evidence="14 17" key="3">
    <citation type="submission" date="2019-08" db="EMBL/GenBank/DDBJ databases">
        <title>Whole genome sequencing of Aggregatibacter actinomycetemcomitans cultured from blood stream infections in Denmark reveals a novel phylogenetic lineage expressing serotype a membrane O polysaccharide.</title>
        <authorList>
            <person name="Nedergaard S."/>
            <person name="Kobel C.M."/>
            <person name="Nielsen M.B."/>
            <person name="Moeller R.T."/>
            <person name="Jensen A.B."/>
            <person name="Noerskov-Lauritsen N."/>
        </authorList>
    </citation>
    <scope>NUCLEOTIDE SEQUENCE [LARGE SCALE GENOMIC DNA]</scope>
    <source>
        <strain evidence="14 17">PN_563</strain>
    </source>
</reference>
<dbReference type="PANTHER" id="PTHR32438">
    <property type="entry name" value="4-ALPHA-GLUCANOTRANSFERASE DPE1, CHLOROPLASTIC/AMYLOPLASTIC"/>
    <property type="match status" value="1"/>
</dbReference>
<dbReference type="EMBL" id="VSED01000010">
    <property type="protein sequence ID" value="TYA39162.1"/>
    <property type="molecule type" value="Genomic_DNA"/>
</dbReference>
<proteinExistence type="inferred from homology"/>
<evidence type="ECO:0000256" key="1">
    <source>
        <dbReference type="ARBA" id="ARBA00000439"/>
    </source>
</evidence>
<dbReference type="SMR" id="A0A5D0ELU5"/>
<evidence type="ECO:0000256" key="8">
    <source>
        <dbReference type="ARBA" id="ARBA00031423"/>
    </source>
</evidence>
<dbReference type="Pfam" id="PF21226">
    <property type="entry name" value="MalQ_N"/>
    <property type="match status" value="1"/>
</dbReference>
<evidence type="ECO:0000256" key="4">
    <source>
        <dbReference type="ARBA" id="ARBA00020295"/>
    </source>
</evidence>
<dbReference type="PANTHER" id="PTHR32438:SF5">
    <property type="entry name" value="4-ALPHA-GLUCANOTRANSFERASE DPE1, CHLOROPLASTIC_AMYLOPLASTIC"/>
    <property type="match status" value="1"/>
</dbReference>
<dbReference type="NCBIfam" id="TIGR00217">
    <property type="entry name" value="malQ"/>
    <property type="match status" value="1"/>
</dbReference>
<protein>
    <recommendedName>
        <fullName evidence="4 10">4-alpha-glucanotransferase</fullName>
        <ecNumber evidence="3 10">2.4.1.25</ecNumber>
    </recommendedName>
    <alternativeName>
        <fullName evidence="8 10">Amylomaltase</fullName>
    </alternativeName>
    <alternativeName>
        <fullName evidence="9 10">Disproportionating enzyme</fullName>
    </alternativeName>
</protein>
<dbReference type="GO" id="GO:0005975">
    <property type="term" value="P:carbohydrate metabolic process"/>
    <property type="evidence" value="ECO:0007669"/>
    <property type="project" value="InterPro"/>
</dbReference>